<proteinExistence type="predicted"/>
<gene>
    <name evidence="1" type="ORF">UFOVP439_21</name>
</gene>
<dbReference type="EMBL" id="LR796407">
    <property type="protein sequence ID" value="CAB4142233.1"/>
    <property type="molecule type" value="Genomic_DNA"/>
</dbReference>
<reference evidence="1" key="1">
    <citation type="submission" date="2020-04" db="EMBL/GenBank/DDBJ databases">
        <authorList>
            <person name="Chiriac C."/>
            <person name="Salcher M."/>
            <person name="Ghai R."/>
            <person name="Kavagutti S V."/>
        </authorList>
    </citation>
    <scope>NUCLEOTIDE SEQUENCE</scope>
</reference>
<evidence type="ECO:0008006" key="2">
    <source>
        <dbReference type="Google" id="ProtNLM"/>
    </source>
</evidence>
<accession>A0A6J5MAB3</accession>
<evidence type="ECO:0000313" key="1">
    <source>
        <dbReference type="EMBL" id="CAB4142233.1"/>
    </source>
</evidence>
<protein>
    <recommendedName>
        <fullName evidence="2">Bacteriophage lambda, Stf, side tail fibre-repeat-2</fullName>
    </recommendedName>
</protein>
<organism evidence="1">
    <name type="scientific">uncultured Caudovirales phage</name>
    <dbReference type="NCBI Taxonomy" id="2100421"/>
    <lineage>
        <taxon>Viruses</taxon>
        <taxon>Duplodnaviria</taxon>
        <taxon>Heunggongvirae</taxon>
        <taxon>Uroviricota</taxon>
        <taxon>Caudoviricetes</taxon>
        <taxon>Peduoviridae</taxon>
        <taxon>Maltschvirus</taxon>
        <taxon>Maltschvirus maltsch</taxon>
    </lineage>
</organism>
<sequence>MATTTPNFGWPVPTSTDLVKDGAVAIEGLGDAIDASLLDLKGGTTGQVLAKASGTDMDFSWVAQDDSNAIQNAIVDAKGDLIAATANDTPARLAVGANDTVLVAASGQATGLQWSGASTSWTPSIFNLTLGNGTLSGSYVKVGKLVHARLIVTFGSTTSVGGTFVIGAPTTANGMINANIIYEDTGVQAFSGTYEQIGSDIYLRAQNATTTYVSNTALSSTIPFTWGSGDKLIVAIMYEEA</sequence>
<name>A0A6J5MAB3_9CAUD</name>